<name>A0A251ZX19_9PROT</name>
<dbReference type="Gene3D" id="2.40.10.240">
    <property type="entry name" value="QueA-like"/>
    <property type="match status" value="1"/>
</dbReference>
<dbReference type="Proteomes" id="UP000194946">
    <property type="component" value="Unassembled WGS sequence"/>
</dbReference>
<comment type="caution">
    <text evidence="14">The sequence shown here is derived from an EMBL/GenBank/DDBJ whole genome shotgun (WGS) entry which is preliminary data.</text>
</comment>
<evidence type="ECO:0000256" key="6">
    <source>
        <dbReference type="ARBA" id="ARBA00022691"/>
    </source>
</evidence>
<dbReference type="RefSeq" id="WP_008854203.1">
    <property type="nucleotide sequence ID" value="NZ_JOPB01000002.1"/>
</dbReference>
<dbReference type="FunFam" id="3.40.1780.10:FF:000001">
    <property type="entry name" value="S-adenosylmethionine:tRNA ribosyltransferase-isomerase"/>
    <property type="match status" value="1"/>
</dbReference>
<dbReference type="GO" id="GO:0005737">
    <property type="term" value="C:cytoplasm"/>
    <property type="evidence" value="ECO:0007669"/>
    <property type="project" value="UniProtKB-SubCell"/>
</dbReference>
<evidence type="ECO:0000256" key="1">
    <source>
        <dbReference type="ARBA" id="ARBA00004496"/>
    </source>
</evidence>
<evidence type="ECO:0000256" key="10">
    <source>
        <dbReference type="ARBA" id="ARBA00066503"/>
    </source>
</evidence>
<dbReference type="NCBIfam" id="NF001140">
    <property type="entry name" value="PRK00147.1"/>
    <property type="match status" value="1"/>
</dbReference>
<dbReference type="HAMAP" id="MF_00113">
    <property type="entry name" value="QueA"/>
    <property type="match status" value="1"/>
</dbReference>
<keyword evidence="4 13" id="KW-0963">Cytoplasm</keyword>
<comment type="similarity">
    <text evidence="9 13">Belongs to the QueA family.</text>
</comment>
<evidence type="ECO:0000313" key="14">
    <source>
        <dbReference type="EMBL" id="OUI79206.1"/>
    </source>
</evidence>
<evidence type="ECO:0000256" key="2">
    <source>
        <dbReference type="ARBA" id="ARBA00004691"/>
    </source>
</evidence>
<evidence type="ECO:0000256" key="7">
    <source>
        <dbReference type="ARBA" id="ARBA00022785"/>
    </source>
</evidence>
<dbReference type="EC" id="2.4.99.17" evidence="10 13"/>
<dbReference type="InterPro" id="IPR042118">
    <property type="entry name" value="QueA_dom1"/>
</dbReference>
<dbReference type="SUPFAM" id="SSF111337">
    <property type="entry name" value="QueA-like"/>
    <property type="match status" value="1"/>
</dbReference>
<protein>
    <recommendedName>
        <fullName evidence="11 13">S-adenosylmethionine:tRNA ribosyltransferase-isomerase</fullName>
        <ecNumber evidence="10 13">2.4.99.17</ecNumber>
    </recommendedName>
    <alternativeName>
        <fullName evidence="12 13">Queuosine biosynthesis protein QueA</fullName>
    </alternativeName>
</protein>
<evidence type="ECO:0000256" key="9">
    <source>
        <dbReference type="ARBA" id="ARBA00061210"/>
    </source>
</evidence>
<accession>A0A251ZX19</accession>
<comment type="subcellular location">
    <subcellularLocation>
        <location evidence="1 13">Cytoplasm</location>
    </subcellularLocation>
</comment>
<evidence type="ECO:0000256" key="4">
    <source>
        <dbReference type="ARBA" id="ARBA00022490"/>
    </source>
</evidence>
<sequence>MTDQTADFDFDLPETCIAHQPMRPKDLAKLLYIPTGQALEDKIIRDLPSFFRKGDILVANDTKVIHAKLSAMRGAAHIGITLDRPMGDGRWHVLIKNSKRLKLGDKLDFPDGQVYATVDELEDGGSGFIRFSVEGDAFDQWLRDIGTLALPPYIERPTGPTEQDEKDYHTIFSHHPGAVAAPTAGLHFTDQLLAQLDEVGVERLTLTLHVGAGTFLPVRSDNISDHHMHAEYGIITPEVAERLNKAKAEKRRIIAVGTTSLRLLESAVDEHGVIHPFHKETSIFIRPGYRFKAVDMLMTNFHLPRSTLFMLVCAFGGTEKMRHAYEHAIKTGYRFYSYGDACLIEKASL</sequence>
<comment type="function">
    <text evidence="13">Transfers and isomerizes the ribose moiety from AdoMet to the 7-aminomethyl group of 7-deazaguanine (preQ1-tRNA) to give epoxyqueuosine (oQ-tRNA).</text>
</comment>
<keyword evidence="7 13" id="KW-0671">Queuosine biosynthesis</keyword>
<proteinExistence type="inferred from homology"/>
<evidence type="ECO:0000256" key="3">
    <source>
        <dbReference type="ARBA" id="ARBA00011245"/>
    </source>
</evidence>
<dbReference type="InterPro" id="IPR042119">
    <property type="entry name" value="QueA_dom2"/>
</dbReference>
<dbReference type="GO" id="GO:0051075">
    <property type="term" value="F:S-adenosylmethionine:tRNA ribosyltransferase-isomerase activity"/>
    <property type="evidence" value="ECO:0007669"/>
    <property type="project" value="UniProtKB-EC"/>
</dbReference>
<gene>
    <name evidence="13" type="primary">queA</name>
    <name evidence="14" type="ORF">HK18_04795</name>
</gene>
<comment type="pathway">
    <text evidence="2 13">tRNA modification; tRNA-queuosine biosynthesis.</text>
</comment>
<reference evidence="15" key="1">
    <citation type="submission" date="2014-06" db="EMBL/GenBank/DDBJ databases">
        <authorList>
            <person name="Winans N.J."/>
            <person name="Newell P.D."/>
            <person name="Douglas A.E."/>
        </authorList>
    </citation>
    <scope>NUCLEOTIDE SEQUENCE [LARGE SCALE GENOMIC DNA]</scope>
    <source>
        <strain evidence="15">DmL_052</strain>
    </source>
</reference>
<evidence type="ECO:0000256" key="11">
    <source>
        <dbReference type="ARBA" id="ARBA00069325"/>
    </source>
</evidence>
<dbReference type="InterPro" id="IPR036100">
    <property type="entry name" value="QueA_sf"/>
</dbReference>
<dbReference type="GO" id="GO:0008616">
    <property type="term" value="P:tRNA queuosine(34) biosynthetic process"/>
    <property type="evidence" value="ECO:0007669"/>
    <property type="project" value="UniProtKB-UniRule"/>
</dbReference>
<evidence type="ECO:0000313" key="15">
    <source>
        <dbReference type="Proteomes" id="UP000194946"/>
    </source>
</evidence>
<dbReference type="Pfam" id="PF02547">
    <property type="entry name" value="Queuosine_synth"/>
    <property type="match status" value="1"/>
</dbReference>
<dbReference type="NCBIfam" id="TIGR00113">
    <property type="entry name" value="queA"/>
    <property type="match status" value="1"/>
</dbReference>
<evidence type="ECO:0000256" key="8">
    <source>
        <dbReference type="ARBA" id="ARBA00052751"/>
    </source>
</evidence>
<keyword evidence="15" id="KW-1185">Reference proteome</keyword>
<organism evidence="14 15">
    <name type="scientific">Commensalibacter intestini</name>
    <dbReference type="NCBI Taxonomy" id="479936"/>
    <lineage>
        <taxon>Bacteria</taxon>
        <taxon>Pseudomonadati</taxon>
        <taxon>Pseudomonadota</taxon>
        <taxon>Alphaproteobacteria</taxon>
        <taxon>Acetobacterales</taxon>
        <taxon>Acetobacteraceae</taxon>
    </lineage>
</organism>
<evidence type="ECO:0000256" key="13">
    <source>
        <dbReference type="HAMAP-Rule" id="MF_00113"/>
    </source>
</evidence>
<comment type="catalytic activity">
    <reaction evidence="8 13">
        <text>7-aminomethyl-7-carbaguanosine(34) in tRNA + S-adenosyl-L-methionine = epoxyqueuosine(34) in tRNA + adenine + L-methionine + 2 H(+)</text>
        <dbReference type="Rhea" id="RHEA:32155"/>
        <dbReference type="Rhea" id="RHEA-COMP:10342"/>
        <dbReference type="Rhea" id="RHEA-COMP:18582"/>
        <dbReference type="ChEBI" id="CHEBI:15378"/>
        <dbReference type="ChEBI" id="CHEBI:16708"/>
        <dbReference type="ChEBI" id="CHEBI:57844"/>
        <dbReference type="ChEBI" id="CHEBI:59789"/>
        <dbReference type="ChEBI" id="CHEBI:82833"/>
        <dbReference type="ChEBI" id="CHEBI:194443"/>
        <dbReference type="EC" id="2.4.99.17"/>
    </reaction>
</comment>
<keyword evidence="6 13" id="KW-0949">S-adenosyl-L-methionine</keyword>
<dbReference type="PANTHER" id="PTHR30307:SF0">
    <property type="entry name" value="S-ADENOSYLMETHIONINE:TRNA RIBOSYLTRANSFERASE-ISOMERASE"/>
    <property type="match status" value="1"/>
</dbReference>
<dbReference type="UniPathway" id="UPA00392"/>
<keyword evidence="5 13" id="KW-0808">Transferase</keyword>
<evidence type="ECO:0000256" key="5">
    <source>
        <dbReference type="ARBA" id="ARBA00022679"/>
    </source>
</evidence>
<evidence type="ECO:0000256" key="12">
    <source>
        <dbReference type="ARBA" id="ARBA00076160"/>
    </source>
</evidence>
<dbReference type="EMBL" id="JOPB01000002">
    <property type="protein sequence ID" value="OUI79206.1"/>
    <property type="molecule type" value="Genomic_DNA"/>
</dbReference>
<dbReference type="AlphaFoldDB" id="A0A251ZX19"/>
<dbReference type="Gene3D" id="3.40.1780.10">
    <property type="entry name" value="QueA-like"/>
    <property type="match status" value="1"/>
</dbReference>
<dbReference type="PANTHER" id="PTHR30307">
    <property type="entry name" value="S-ADENOSYLMETHIONINE:TRNA RIBOSYLTRANSFERASE-ISOMERASE"/>
    <property type="match status" value="1"/>
</dbReference>
<dbReference type="InterPro" id="IPR003699">
    <property type="entry name" value="QueA"/>
</dbReference>
<comment type="subunit">
    <text evidence="3 13">Monomer.</text>
</comment>